<dbReference type="AlphaFoldDB" id="A0AAJ3LT72"/>
<gene>
    <name evidence="1" type="ORF">M997_3071</name>
</gene>
<proteinExistence type="predicted"/>
<organism evidence="1 2">
    <name type="scientific">Proteus hauseri ATCC 700826</name>
    <dbReference type="NCBI Taxonomy" id="1354271"/>
    <lineage>
        <taxon>Bacteria</taxon>
        <taxon>Pseudomonadati</taxon>
        <taxon>Pseudomonadota</taxon>
        <taxon>Gammaproteobacteria</taxon>
        <taxon>Enterobacterales</taxon>
        <taxon>Morganellaceae</taxon>
        <taxon>Proteus</taxon>
    </lineage>
</organism>
<name>A0AAJ3LT72_PROHU</name>
<evidence type="ECO:0000313" key="2">
    <source>
        <dbReference type="Proteomes" id="UP000078250"/>
    </source>
</evidence>
<protein>
    <submittedName>
        <fullName evidence="1">Uncharacterized protein</fullName>
    </submittedName>
</protein>
<reference evidence="1 2" key="1">
    <citation type="submission" date="2016-04" db="EMBL/GenBank/DDBJ databases">
        <title>ATOL: Assembling a taxonomically balanced genome-scale reconstruction of the evolutionary history of the Enterobacteriaceae.</title>
        <authorList>
            <person name="Plunkett G.III."/>
            <person name="Neeno-Eckwall E.C."/>
            <person name="Glasner J.D."/>
            <person name="Perna N.T."/>
        </authorList>
    </citation>
    <scope>NUCLEOTIDE SEQUENCE [LARGE SCALE GENOMIC DNA]</scope>
    <source>
        <strain evidence="1 2">ATCC 700826</strain>
    </source>
</reference>
<sequence>MYKFFFPIKHERTLNDLNKDKEKIDNAIEYLNKSEGYLSNTCSWGGKLESGKHVRVADEEFFLLNSINMIKDISLSTNILDYIYSRHDQTKNILHSIFKYK</sequence>
<keyword evidence="2" id="KW-1185">Reference proteome</keyword>
<accession>A0AAJ3LT72</accession>
<comment type="caution">
    <text evidence="1">The sequence shown here is derived from an EMBL/GenBank/DDBJ whole genome shotgun (WGS) entry which is preliminary data.</text>
</comment>
<evidence type="ECO:0000313" key="1">
    <source>
        <dbReference type="EMBL" id="OAT45325.1"/>
    </source>
</evidence>
<dbReference type="EMBL" id="LXEV01000033">
    <property type="protein sequence ID" value="OAT45325.1"/>
    <property type="molecule type" value="Genomic_DNA"/>
</dbReference>
<dbReference type="Proteomes" id="UP000078250">
    <property type="component" value="Unassembled WGS sequence"/>
</dbReference>
<dbReference type="RefSeq" id="WP_064720977.1">
    <property type="nucleotide sequence ID" value="NZ_LXEV01000033.1"/>
</dbReference>